<protein>
    <recommendedName>
        <fullName evidence="4">GATase domain protein</fullName>
    </recommendedName>
</protein>
<evidence type="ECO:0000313" key="2">
    <source>
        <dbReference type="EMBL" id="SEN66693.1"/>
    </source>
</evidence>
<feature type="region of interest" description="Disordered" evidence="1">
    <location>
        <begin position="318"/>
        <end position="358"/>
    </location>
</feature>
<dbReference type="EMBL" id="FOCX01000004">
    <property type="protein sequence ID" value="SEN66693.1"/>
    <property type="molecule type" value="Genomic_DNA"/>
</dbReference>
<gene>
    <name evidence="2" type="ORF">SAMN05216388_1004143</name>
</gene>
<dbReference type="RefSeq" id="WP_092658605.1">
    <property type="nucleotide sequence ID" value="NZ_FOCX01000004.1"/>
</dbReference>
<dbReference type="OrthoDB" id="239338at2157"/>
<dbReference type="Proteomes" id="UP000198775">
    <property type="component" value="Unassembled WGS sequence"/>
</dbReference>
<evidence type="ECO:0000313" key="3">
    <source>
        <dbReference type="Proteomes" id="UP000198775"/>
    </source>
</evidence>
<reference evidence="3" key="1">
    <citation type="submission" date="2016-10" db="EMBL/GenBank/DDBJ databases">
        <authorList>
            <person name="Varghese N."/>
            <person name="Submissions S."/>
        </authorList>
    </citation>
    <scope>NUCLEOTIDE SEQUENCE [LARGE SCALE GENOMIC DNA]</scope>
    <source>
        <strain evidence="3">IBRC-M 10043</strain>
    </source>
</reference>
<name>A0A1H8ID26_9EURY</name>
<feature type="region of interest" description="Disordered" evidence="1">
    <location>
        <begin position="30"/>
        <end position="68"/>
    </location>
</feature>
<dbReference type="AlphaFoldDB" id="A0A1H8ID26"/>
<proteinExistence type="predicted"/>
<evidence type="ECO:0000256" key="1">
    <source>
        <dbReference type="SAM" id="MobiDB-lite"/>
    </source>
</evidence>
<accession>A0A1H8ID26</accession>
<organism evidence="2 3">
    <name type="scientific">Halorientalis persicus</name>
    <dbReference type="NCBI Taxonomy" id="1367881"/>
    <lineage>
        <taxon>Archaea</taxon>
        <taxon>Methanobacteriati</taxon>
        <taxon>Methanobacteriota</taxon>
        <taxon>Stenosarchaea group</taxon>
        <taxon>Halobacteria</taxon>
        <taxon>Halobacteriales</taxon>
        <taxon>Haloarculaceae</taxon>
        <taxon>Halorientalis</taxon>
    </lineage>
</organism>
<evidence type="ECO:0008006" key="4">
    <source>
        <dbReference type="Google" id="ProtNLM"/>
    </source>
</evidence>
<keyword evidence="3" id="KW-1185">Reference proteome</keyword>
<sequence>MARTNLLKGIGVFAIVVIVVVGATAATGTLLSGASPSGDTEAPAYDSGLLPTAVDDSGTVEPPQSDETKTVVIDQSHGNAVGESDMEPLVDALIESGHDVRFYSGGTDSGFGGGTGGLSSGGSGLNATLRSADAFVVANPASAYTSGEINGIESFADAGGRVLLLADPVPPSASTQSIPVNIPIGTGSGTATTPGQPTNLAANFGISFGAGYLFDMENNANNYQRIYADPSGDDALTAGADRLVFDDATALTTDADATPIVQSDAQSSATRRDGTYPVAVRTDSVVAIGNTEFLAPDSATVADNDAFVSNIASFLVTGDKQPGVPEPADAATGPGTGTGGFGDQPDTTPTLPGNGTSP</sequence>